<gene>
    <name evidence="2" type="ORF">BLSS_1634</name>
</gene>
<reference evidence="2 3" key="1">
    <citation type="submission" date="2014-03" db="EMBL/GenBank/DDBJ databases">
        <title>Genomics of Bifidobacteria.</title>
        <authorList>
            <person name="Ventura M."/>
            <person name="Milani C."/>
            <person name="Lugli G.A."/>
        </authorList>
    </citation>
    <scope>NUCLEOTIDE SEQUENCE [LARGE SCALE GENOMIC DNA]</scope>
    <source>
        <strain evidence="2 3">LMG 21814</strain>
    </source>
</reference>
<evidence type="ECO:0000313" key="3">
    <source>
        <dbReference type="Proteomes" id="UP000029024"/>
    </source>
</evidence>
<evidence type="ECO:0000256" key="1">
    <source>
        <dbReference type="SAM" id="MobiDB-lite"/>
    </source>
</evidence>
<feature type="region of interest" description="Disordered" evidence="1">
    <location>
        <begin position="1"/>
        <end position="49"/>
    </location>
</feature>
<dbReference type="AlphaFoldDB" id="A0A087BLQ0"/>
<sequence>MDLEDVAGQRLVPGGHAADGPGSEHAVAARRDEPAVQRSGQHPADRPDPETVLELVDASDHQRRAGSSRAAKKADAVVNIPFARLNRATSARKLFNSAIASSADCLVSAATVASVLLRQRRSVSGATPRSLATCSIALVSDEYEPRDSVNSLTAFALNSGVYLVPFVMVPSSPIELGEMRNKNQFISSRKYMSTAFCLYSSLNTVDSNPDTHASNFSSASPQLDVSYVQNWSVLGDIVYILRTIGMVLHPNGAY</sequence>
<dbReference type="Proteomes" id="UP000029024">
    <property type="component" value="Unassembled WGS sequence"/>
</dbReference>
<dbReference type="EMBL" id="JGZA01000006">
    <property type="protein sequence ID" value="KFI71950.1"/>
    <property type="molecule type" value="Genomic_DNA"/>
</dbReference>
<accession>A0A087BLQ0</accession>
<organism evidence="2 3">
    <name type="scientific">Bifidobacterium longum subsp. suis</name>
    <dbReference type="NCBI Taxonomy" id="1695"/>
    <lineage>
        <taxon>Bacteria</taxon>
        <taxon>Bacillati</taxon>
        <taxon>Actinomycetota</taxon>
        <taxon>Actinomycetes</taxon>
        <taxon>Bifidobacteriales</taxon>
        <taxon>Bifidobacteriaceae</taxon>
        <taxon>Bifidobacterium</taxon>
    </lineage>
</organism>
<evidence type="ECO:0000313" key="2">
    <source>
        <dbReference type="EMBL" id="KFI71950.1"/>
    </source>
</evidence>
<proteinExistence type="predicted"/>
<comment type="caution">
    <text evidence="2">The sequence shown here is derived from an EMBL/GenBank/DDBJ whole genome shotgun (WGS) entry which is preliminary data.</text>
</comment>
<name>A0A087BLQ0_BIFLN</name>
<protein>
    <submittedName>
        <fullName evidence="2">Uncharacterized protein</fullName>
    </submittedName>
</protein>